<evidence type="ECO:0000313" key="10">
    <source>
        <dbReference type="EMBL" id="SHE80037.1"/>
    </source>
</evidence>
<feature type="domain" description="Cytidylate kinase" evidence="9">
    <location>
        <begin position="17"/>
        <end position="213"/>
    </location>
</feature>
<keyword evidence="2 8" id="KW-0808">Transferase</keyword>
<evidence type="ECO:0000256" key="6">
    <source>
        <dbReference type="ARBA" id="ARBA00047615"/>
    </source>
</evidence>
<dbReference type="GO" id="GO:0036430">
    <property type="term" value="F:CMP kinase activity"/>
    <property type="evidence" value="ECO:0007669"/>
    <property type="project" value="RHEA"/>
</dbReference>
<comment type="catalytic activity">
    <reaction evidence="7 8">
        <text>CMP + ATP = CDP + ADP</text>
        <dbReference type="Rhea" id="RHEA:11600"/>
        <dbReference type="ChEBI" id="CHEBI:30616"/>
        <dbReference type="ChEBI" id="CHEBI:58069"/>
        <dbReference type="ChEBI" id="CHEBI:60377"/>
        <dbReference type="ChEBI" id="CHEBI:456216"/>
        <dbReference type="EC" id="2.7.4.25"/>
    </reaction>
</comment>
<dbReference type="AlphaFoldDB" id="A0A1M4WFT6"/>
<keyword evidence="8" id="KW-0963">Cytoplasm</keyword>
<dbReference type="EMBL" id="FQUL01000025">
    <property type="protein sequence ID" value="SHE80037.1"/>
    <property type="molecule type" value="Genomic_DNA"/>
</dbReference>
<organism evidence="10 11">
    <name type="scientific">Ferrithrix thermotolerans DSM 19514</name>
    <dbReference type="NCBI Taxonomy" id="1121881"/>
    <lineage>
        <taxon>Bacteria</taxon>
        <taxon>Bacillati</taxon>
        <taxon>Actinomycetota</taxon>
        <taxon>Acidimicrobiia</taxon>
        <taxon>Acidimicrobiales</taxon>
        <taxon>Acidimicrobiaceae</taxon>
        <taxon>Ferrithrix</taxon>
    </lineage>
</organism>
<evidence type="ECO:0000256" key="5">
    <source>
        <dbReference type="ARBA" id="ARBA00022840"/>
    </source>
</evidence>
<keyword evidence="4 8" id="KW-0418">Kinase</keyword>
<evidence type="ECO:0000256" key="8">
    <source>
        <dbReference type="HAMAP-Rule" id="MF_00238"/>
    </source>
</evidence>
<dbReference type="GO" id="GO:0005524">
    <property type="term" value="F:ATP binding"/>
    <property type="evidence" value="ECO:0007669"/>
    <property type="project" value="UniProtKB-UniRule"/>
</dbReference>
<dbReference type="RefSeq" id="WP_072791222.1">
    <property type="nucleotide sequence ID" value="NZ_FQUL01000025.1"/>
</dbReference>
<dbReference type="GO" id="GO:0036431">
    <property type="term" value="F:dCMP kinase activity"/>
    <property type="evidence" value="ECO:0007669"/>
    <property type="project" value="InterPro"/>
</dbReference>
<dbReference type="Pfam" id="PF02224">
    <property type="entry name" value="Cytidylate_kin"/>
    <property type="match status" value="1"/>
</dbReference>
<dbReference type="InterPro" id="IPR003136">
    <property type="entry name" value="Cytidylate_kin"/>
</dbReference>
<feature type="binding site" evidence="8">
    <location>
        <begin position="21"/>
        <end position="29"/>
    </location>
    <ligand>
        <name>ATP</name>
        <dbReference type="ChEBI" id="CHEBI:30616"/>
    </ligand>
</feature>
<dbReference type="Proteomes" id="UP000184295">
    <property type="component" value="Unassembled WGS sequence"/>
</dbReference>
<name>A0A1M4WFT6_9ACTN</name>
<protein>
    <recommendedName>
        <fullName evidence="8">Cytidylate kinase</fullName>
        <shortName evidence="8">CK</shortName>
        <ecNumber evidence="8">2.7.4.25</ecNumber>
    </recommendedName>
    <alternativeName>
        <fullName evidence="8">Cytidine monophosphate kinase</fullName>
        <shortName evidence="8">CMP kinase</shortName>
    </alternativeName>
</protein>
<dbReference type="Gene3D" id="3.40.50.300">
    <property type="entry name" value="P-loop containing nucleotide triphosphate hydrolases"/>
    <property type="match status" value="1"/>
</dbReference>
<evidence type="ECO:0000256" key="3">
    <source>
        <dbReference type="ARBA" id="ARBA00022741"/>
    </source>
</evidence>
<dbReference type="HAMAP" id="MF_00238">
    <property type="entry name" value="Cytidyl_kinase_type1"/>
    <property type="match status" value="1"/>
</dbReference>
<evidence type="ECO:0000256" key="7">
    <source>
        <dbReference type="ARBA" id="ARBA00048478"/>
    </source>
</evidence>
<evidence type="ECO:0000313" key="11">
    <source>
        <dbReference type="Proteomes" id="UP000184295"/>
    </source>
</evidence>
<comment type="subcellular location">
    <subcellularLocation>
        <location evidence="8">Cytoplasm</location>
    </subcellularLocation>
</comment>
<dbReference type="NCBIfam" id="TIGR00017">
    <property type="entry name" value="cmk"/>
    <property type="match status" value="1"/>
</dbReference>
<comment type="catalytic activity">
    <reaction evidence="6 8">
        <text>dCMP + ATP = dCDP + ADP</text>
        <dbReference type="Rhea" id="RHEA:25094"/>
        <dbReference type="ChEBI" id="CHEBI:30616"/>
        <dbReference type="ChEBI" id="CHEBI:57566"/>
        <dbReference type="ChEBI" id="CHEBI:58593"/>
        <dbReference type="ChEBI" id="CHEBI:456216"/>
        <dbReference type="EC" id="2.7.4.25"/>
    </reaction>
</comment>
<keyword evidence="11" id="KW-1185">Reference proteome</keyword>
<reference evidence="11" key="1">
    <citation type="submission" date="2016-11" db="EMBL/GenBank/DDBJ databases">
        <authorList>
            <person name="Varghese N."/>
            <person name="Submissions S."/>
        </authorList>
    </citation>
    <scope>NUCLEOTIDE SEQUENCE [LARGE SCALE GENOMIC DNA]</scope>
    <source>
        <strain evidence="11">DSM 19514</strain>
    </source>
</reference>
<dbReference type="STRING" id="1121881.SAMN02745225_01657"/>
<accession>A0A1M4WFT6</accession>
<evidence type="ECO:0000259" key="9">
    <source>
        <dbReference type="Pfam" id="PF02224"/>
    </source>
</evidence>
<evidence type="ECO:0000256" key="1">
    <source>
        <dbReference type="ARBA" id="ARBA00009427"/>
    </source>
</evidence>
<dbReference type="InterPro" id="IPR011994">
    <property type="entry name" value="Cytidylate_kinase_dom"/>
</dbReference>
<dbReference type="InterPro" id="IPR027417">
    <property type="entry name" value="P-loop_NTPase"/>
</dbReference>
<gene>
    <name evidence="8" type="primary">cmk</name>
    <name evidence="10" type="ORF">SAMN02745225_01657</name>
</gene>
<evidence type="ECO:0000256" key="4">
    <source>
        <dbReference type="ARBA" id="ARBA00022777"/>
    </source>
</evidence>
<dbReference type="GO" id="GO:0006220">
    <property type="term" value="P:pyrimidine nucleotide metabolic process"/>
    <property type="evidence" value="ECO:0007669"/>
    <property type="project" value="UniProtKB-UniRule"/>
</dbReference>
<keyword evidence="3 8" id="KW-0547">Nucleotide-binding</keyword>
<proteinExistence type="inferred from homology"/>
<comment type="similarity">
    <text evidence="1 8">Belongs to the cytidylate kinase family. Type 1 subfamily.</text>
</comment>
<dbReference type="GO" id="GO:0005737">
    <property type="term" value="C:cytoplasm"/>
    <property type="evidence" value="ECO:0007669"/>
    <property type="project" value="UniProtKB-SubCell"/>
</dbReference>
<evidence type="ECO:0000256" key="2">
    <source>
        <dbReference type="ARBA" id="ARBA00022679"/>
    </source>
</evidence>
<dbReference type="EC" id="2.7.4.25" evidence="8"/>
<dbReference type="CDD" id="cd02020">
    <property type="entry name" value="CMPK"/>
    <property type="match status" value="1"/>
</dbReference>
<dbReference type="SUPFAM" id="SSF52540">
    <property type="entry name" value="P-loop containing nucleoside triphosphate hydrolases"/>
    <property type="match status" value="1"/>
</dbReference>
<keyword evidence="5 8" id="KW-0067">ATP-binding</keyword>
<sequence>MVNYKDAPWGAPYAPVIAIDGQAGSGKSTLARRLSEVLNIPTLNSGLYYRAVALWVARNHFDLEDLASNEYIADMLRSLVISVDGGRVILGGDDVTDQLRSKEVQRVLPKVSAKPEVRSYLNELQRLWVDRYGSSIVEGRDIGTVVFPDAYFKVFLTVSSDAQRARRPEEASVVERDLADRKREVAPTIPASDAVVWDTTSLSPEDVLETVQTALATKVETICHNLSYERGERVVK</sequence>